<sequence length="197" mass="21416">MTLNDITLAVLAGGQARRMGGDDKGLIPVAGQPMIRHVLNRVQQPGMTTMIIANRNQQQYAELGLPVHADELPGFMGPMAGMAVAMNRATTPLVLICPCDTPKLPADLAHRLLAALEAEEADAAVACDDEREHPVVILLKRELLGSIEQFLAAGDRKIDLWYGQHKVARCVFHGAADAFANINTPEQRQELEQQLLP</sequence>
<comment type="function">
    <text evidence="8">Transfers a GMP moiety from GTP to Mo-molybdopterin (Mo-MPT) cofactor (Moco or molybdenum cofactor) to form Mo-molybdopterin guanine dinucleotide (Mo-MGD) cofactor.</text>
</comment>
<keyword evidence="4 8" id="KW-0547">Nucleotide-binding</keyword>
<evidence type="ECO:0000256" key="7">
    <source>
        <dbReference type="ARBA" id="ARBA00023150"/>
    </source>
</evidence>
<reference evidence="10 11" key="1">
    <citation type="journal article" date="2010" name="Stand. Genomic Sci.">
        <title>Complete genome sequence of Ferrimonas balearica type strain (PAT).</title>
        <authorList>
            <person name="Nolan M."/>
            <person name="Sikorski J."/>
            <person name="Davenport K."/>
            <person name="Lucas S."/>
            <person name="Glavina Del Rio T."/>
            <person name="Tice H."/>
            <person name="Cheng J."/>
            <person name="Goodwin L."/>
            <person name="Pitluck S."/>
            <person name="Liolios K."/>
            <person name="Ivanova N."/>
            <person name="Mavromatis K."/>
            <person name="Ovchinnikova G."/>
            <person name="Pati A."/>
            <person name="Chen A."/>
            <person name="Palaniappan K."/>
            <person name="Land M."/>
            <person name="Hauser L."/>
            <person name="Chang Y."/>
            <person name="Jeffries C."/>
            <person name="Tapia R."/>
            <person name="Brettin T."/>
            <person name="Detter J."/>
            <person name="Han C."/>
            <person name="Yasawong M."/>
            <person name="Rohde M."/>
            <person name="Tindall B."/>
            <person name="Goker M."/>
            <person name="Woyke T."/>
            <person name="Bristow J."/>
            <person name="Eisen J."/>
            <person name="Markowitz V."/>
            <person name="Hugenholtz P."/>
            <person name="Kyrpides N."/>
            <person name="Klenk H."/>
            <person name="Lapidus A."/>
        </authorList>
    </citation>
    <scope>NUCLEOTIDE SEQUENCE [LARGE SCALE GENOMIC DNA]</scope>
    <source>
        <strain evidence="11">DSM 9799 / CCM 4581 / KCTC 23876 / PAT</strain>
    </source>
</reference>
<evidence type="ECO:0000313" key="11">
    <source>
        <dbReference type="Proteomes" id="UP000006683"/>
    </source>
</evidence>
<protein>
    <recommendedName>
        <fullName evidence="8">Molybdenum cofactor guanylyltransferase</fullName>
        <shortName evidence="8">MoCo guanylyltransferase</shortName>
        <ecNumber evidence="8">2.7.7.77</ecNumber>
    </recommendedName>
    <alternativeName>
        <fullName evidence="8">GTP:molybdopterin guanylyltransferase</fullName>
    </alternativeName>
    <alternativeName>
        <fullName evidence="8">Mo-MPT guanylyltransferase</fullName>
    </alternativeName>
    <alternativeName>
        <fullName evidence="8">Molybdopterin guanylyltransferase</fullName>
    </alternativeName>
    <alternativeName>
        <fullName evidence="8">Molybdopterin-guanine dinucleotide synthase</fullName>
        <shortName evidence="8">MGD synthase</shortName>
    </alternativeName>
</protein>
<feature type="binding site" evidence="8">
    <location>
        <position position="70"/>
    </location>
    <ligand>
        <name>GTP</name>
        <dbReference type="ChEBI" id="CHEBI:37565"/>
    </ligand>
</feature>
<evidence type="ECO:0000313" key="10">
    <source>
        <dbReference type="EMBL" id="ADN77800.1"/>
    </source>
</evidence>
<comment type="cofactor">
    <cofactor evidence="8">
        <name>Mg(2+)</name>
        <dbReference type="ChEBI" id="CHEBI:18420"/>
    </cofactor>
</comment>
<dbReference type="Gene3D" id="3.90.550.10">
    <property type="entry name" value="Spore Coat Polysaccharide Biosynthesis Protein SpsA, Chain A"/>
    <property type="match status" value="1"/>
</dbReference>
<dbReference type="InterPro" id="IPR025877">
    <property type="entry name" value="MobA-like_NTP_Trfase"/>
</dbReference>
<dbReference type="OrthoDB" id="9788394at2"/>
<comment type="domain">
    <text evidence="8">The N-terminal domain determines nucleotide recognition and specific binding, while the C-terminal domain determines the specific binding to the target protein.</text>
</comment>
<dbReference type="CDD" id="cd02503">
    <property type="entry name" value="MobA"/>
    <property type="match status" value="1"/>
</dbReference>
<evidence type="ECO:0000256" key="1">
    <source>
        <dbReference type="ARBA" id="ARBA00022490"/>
    </source>
</evidence>
<feature type="domain" description="MobA-like NTP transferase" evidence="9">
    <location>
        <begin position="9"/>
        <end position="159"/>
    </location>
</feature>
<keyword evidence="10" id="KW-0548">Nucleotidyltransferase</keyword>
<evidence type="ECO:0000256" key="4">
    <source>
        <dbReference type="ARBA" id="ARBA00022741"/>
    </source>
</evidence>
<dbReference type="GO" id="GO:0061603">
    <property type="term" value="F:molybdenum cofactor guanylyltransferase activity"/>
    <property type="evidence" value="ECO:0007669"/>
    <property type="project" value="UniProtKB-EC"/>
</dbReference>
<keyword evidence="7 8" id="KW-0501">Molybdenum cofactor biosynthesis</keyword>
<comment type="similarity">
    <text evidence="8">Belongs to the MobA family.</text>
</comment>
<feature type="binding site" evidence="8">
    <location>
        <begin position="11"/>
        <end position="13"/>
    </location>
    <ligand>
        <name>GTP</name>
        <dbReference type="ChEBI" id="CHEBI:37565"/>
    </ligand>
</feature>
<name>E1SPI3_FERBD</name>
<evidence type="ECO:0000256" key="8">
    <source>
        <dbReference type="HAMAP-Rule" id="MF_00316"/>
    </source>
</evidence>
<evidence type="ECO:0000256" key="6">
    <source>
        <dbReference type="ARBA" id="ARBA00023134"/>
    </source>
</evidence>
<evidence type="ECO:0000256" key="3">
    <source>
        <dbReference type="ARBA" id="ARBA00022723"/>
    </source>
</evidence>
<dbReference type="PANTHER" id="PTHR19136">
    <property type="entry name" value="MOLYBDENUM COFACTOR GUANYLYLTRANSFERASE"/>
    <property type="match status" value="1"/>
</dbReference>
<dbReference type="GO" id="GO:1902758">
    <property type="term" value="P:bis(molybdopterin guanine dinucleotide)molybdenum biosynthetic process"/>
    <property type="evidence" value="ECO:0007669"/>
    <property type="project" value="TreeGrafter"/>
</dbReference>
<dbReference type="InterPro" id="IPR029044">
    <property type="entry name" value="Nucleotide-diphossugar_trans"/>
</dbReference>
<gene>
    <name evidence="8" type="primary">mobA</name>
    <name evidence="10" type="ordered locus">Fbal_3604</name>
</gene>
<keyword evidence="11" id="KW-1185">Reference proteome</keyword>
<dbReference type="AlphaFoldDB" id="E1SPI3"/>
<keyword evidence="5 8" id="KW-0460">Magnesium</keyword>
<dbReference type="GO" id="GO:0005737">
    <property type="term" value="C:cytoplasm"/>
    <property type="evidence" value="ECO:0007669"/>
    <property type="project" value="UniProtKB-SubCell"/>
</dbReference>
<dbReference type="InterPro" id="IPR013482">
    <property type="entry name" value="Molybde_CF_guanTrfase"/>
</dbReference>
<dbReference type="KEGG" id="fbl:Fbal_3604"/>
<feature type="binding site" evidence="8">
    <location>
        <position position="100"/>
    </location>
    <ligand>
        <name>GTP</name>
        <dbReference type="ChEBI" id="CHEBI:37565"/>
    </ligand>
</feature>
<comment type="caution">
    <text evidence="8">Lacks conserved residue(s) required for the propagation of feature annotation.</text>
</comment>
<dbReference type="eggNOG" id="COG0746">
    <property type="taxonomic scope" value="Bacteria"/>
</dbReference>
<evidence type="ECO:0000259" key="9">
    <source>
        <dbReference type="Pfam" id="PF12804"/>
    </source>
</evidence>
<proteinExistence type="inferred from homology"/>
<evidence type="ECO:0000256" key="2">
    <source>
        <dbReference type="ARBA" id="ARBA00022679"/>
    </source>
</evidence>
<dbReference type="GeneID" id="67183808"/>
<organism evidence="10 11">
    <name type="scientific">Ferrimonas balearica (strain DSM 9799 / CCM 4581 / KCTC 23876 / PAT)</name>
    <dbReference type="NCBI Taxonomy" id="550540"/>
    <lineage>
        <taxon>Bacteria</taxon>
        <taxon>Pseudomonadati</taxon>
        <taxon>Pseudomonadota</taxon>
        <taxon>Gammaproteobacteria</taxon>
        <taxon>Alteromonadales</taxon>
        <taxon>Ferrimonadaceae</taxon>
        <taxon>Ferrimonas</taxon>
    </lineage>
</organism>
<comment type="catalytic activity">
    <reaction evidence="8">
        <text>Mo-molybdopterin + GTP + H(+) = Mo-molybdopterin guanine dinucleotide + diphosphate</text>
        <dbReference type="Rhea" id="RHEA:34243"/>
        <dbReference type="ChEBI" id="CHEBI:15378"/>
        <dbReference type="ChEBI" id="CHEBI:33019"/>
        <dbReference type="ChEBI" id="CHEBI:37565"/>
        <dbReference type="ChEBI" id="CHEBI:71302"/>
        <dbReference type="ChEBI" id="CHEBI:71310"/>
        <dbReference type="EC" id="2.7.7.77"/>
    </reaction>
</comment>
<dbReference type="NCBIfam" id="TIGR02665">
    <property type="entry name" value="molyb_mobA"/>
    <property type="match status" value="1"/>
</dbReference>
<dbReference type="Proteomes" id="UP000006683">
    <property type="component" value="Chromosome"/>
</dbReference>
<dbReference type="EMBL" id="CP002209">
    <property type="protein sequence ID" value="ADN77800.1"/>
    <property type="molecule type" value="Genomic_DNA"/>
</dbReference>
<keyword evidence="3 8" id="KW-0479">Metal-binding</keyword>
<evidence type="ECO:0000256" key="5">
    <source>
        <dbReference type="ARBA" id="ARBA00022842"/>
    </source>
</evidence>
<dbReference type="Pfam" id="PF12804">
    <property type="entry name" value="NTP_transf_3"/>
    <property type="match status" value="1"/>
</dbReference>
<dbReference type="GO" id="GO:0005525">
    <property type="term" value="F:GTP binding"/>
    <property type="evidence" value="ECO:0007669"/>
    <property type="project" value="UniProtKB-UniRule"/>
</dbReference>
<dbReference type="SUPFAM" id="SSF53448">
    <property type="entry name" value="Nucleotide-diphospho-sugar transferases"/>
    <property type="match status" value="1"/>
</dbReference>
<dbReference type="EC" id="2.7.7.77" evidence="8"/>
<dbReference type="HAMAP" id="MF_00316">
    <property type="entry name" value="MobA"/>
    <property type="match status" value="1"/>
</dbReference>
<comment type="subunit">
    <text evidence="8">Monomer.</text>
</comment>
<accession>E1SPI3</accession>
<dbReference type="HOGENOM" id="CLU_055597_5_1_6"/>
<comment type="subcellular location">
    <subcellularLocation>
        <location evidence="8">Cytoplasm</location>
    </subcellularLocation>
</comment>
<keyword evidence="1 8" id="KW-0963">Cytoplasm</keyword>
<keyword evidence="6 8" id="KW-0342">GTP-binding</keyword>
<dbReference type="RefSeq" id="WP_013347106.1">
    <property type="nucleotide sequence ID" value="NC_014541.1"/>
</dbReference>
<keyword evidence="2 8" id="KW-0808">Transferase</keyword>
<dbReference type="STRING" id="550540.Fbal_3604"/>
<dbReference type="GO" id="GO:0046872">
    <property type="term" value="F:metal ion binding"/>
    <property type="evidence" value="ECO:0007669"/>
    <property type="project" value="UniProtKB-KW"/>
</dbReference>
<dbReference type="PANTHER" id="PTHR19136:SF81">
    <property type="entry name" value="MOLYBDENUM COFACTOR GUANYLYLTRANSFERASE"/>
    <property type="match status" value="1"/>
</dbReference>
<feature type="binding site" evidence="8">
    <location>
        <position position="24"/>
    </location>
    <ligand>
        <name>GTP</name>
        <dbReference type="ChEBI" id="CHEBI:37565"/>
    </ligand>
</feature>
<feature type="binding site" evidence="8">
    <location>
        <position position="100"/>
    </location>
    <ligand>
        <name>Mg(2+)</name>
        <dbReference type="ChEBI" id="CHEBI:18420"/>
    </ligand>
</feature>